<comment type="caution">
    <text evidence="1">The sequence shown here is derived from an EMBL/GenBank/DDBJ whole genome shotgun (WGS) entry which is preliminary data.</text>
</comment>
<name>A0A2G8QT33_9RHOB</name>
<accession>A0A2G8QT33</accession>
<dbReference type="Proteomes" id="UP000231259">
    <property type="component" value="Unassembled WGS sequence"/>
</dbReference>
<organism evidence="1 2">
    <name type="scientific">Puniceibacterium antarcticum</name>
    <dbReference type="NCBI Taxonomy" id="1206336"/>
    <lineage>
        <taxon>Bacteria</taxon>
        <taxon>Pseudomonadati</taxon>
        <taxon>Pseudomonadota</taxon>
        <taxon>Alphaproteobacteria</taxon>
        <taxon>Rhodobacterales</taxon>
        <taxon>Paracoccaceae</taxon>
        <taxon>Puniceibacterium</taxon>
    </lineage>
</organism>
<reference evidence="1 2" key="1">
    <citation type="submission" date="2013-09" db="EMBL/GenBank/DDBJ databases">
        <title>Genome sequencing of Phaeobacter antarcticus sp. nov. SM1211.</title>
        <authorList>
            <person name="Zhang X.-Y."/>
            <person name="Liu C."/>
            <person name="Chen X.-L."/>
            <person name="Xie B.-B."/>
            <person name="Qin Q.-L."/>
            <person name="Rong J.-C."/>
            <person name="Zhang Y.-Z."/>
        </authorList>
    </citation>
    <scope>NUCLEOTIDE SEQUENCE [LARGE SCALE GENOMIC DNA]</scope>
    <source>
        <strain evidence="1 2">SM1211</strain>
    </source>
</reference>
<sequence length="30" mass="3495">MIRFPLFPITDWRFALAFSAAAAASKRPWR</sequence>
<evidence type="ECO:0000313" key="1">
    <source>
        <dbReference type="EMBL" id="PIL12457.1"/>
    </source>
</evidence>
<evidence type="ECO:0000313" key="2">
    <source>
        <dbReference type="Proteomes" id="UP000231259"/>
    </source>
</evidence>
<keyword evidence="2" id="KW-1185">Reference proteome</keyword>
<dbReference type="AlphaFoldDB" id="A0A2G8QT33"/>
<protein>
    <submittedName>
        <fullName evidence="1">Uncharacterized protein</fullName>
    </submittedName>
</protein>
<proteinExistence type="predicted"/>
<gene>
    <name evidence="1" type="ORF">P775_28565</name>
</gene>
<dbReference type="EMBL" id="AWWI01000186">
    <property type="protein sequence ID" value="PIL12457.1"/>
    <property type="molecule type" value="Genomic_DNA"/>
</dbReference>